<reference evidence="1 2" key="1">
    <citation type="submission" date="2016-02" db="EMBL/GenBank/DDBJ databases">
        <title>Genome sequencing of a beta-galactosidase producing bacteria Rhizobium sp. 59.</title>
        <authorList>
            <person name="Wang D."/>
            <person name="Kot W."/>
            <person name="Qin Y."/>
            <person name="Hansen L."/>
            <person name="Naqvi K."/>
            <person name="Rensing C."/>
        </authorList>
    </citation>
    <scope>NUCLEOTIDE SEQUENCE [LARGE SCALE GENOMIC DNA]</scope>
    <source>
        <strain evidence="1 2">59</strain>
    </source>
</reference>
<dbReference type="EMBL" id="LSRP01000082">
    <property type="protein sequence ID" value="OJF97562.1"/>
    <property type="molecule type" value="Genomic_DNA"/>
</dbReference>
<evidence type="ECO:0000313" key="1">
    <source>
        <dbReference type="EMBL" id="OJF97562.1"/>
    </source>
</evidence>
<dbReference type="AlphaFoldDB" id="A0A657LSS5"/>
<evidence type="ECO:0000313" key="2">
    <source>
        <dbReference type="Proteomes" id="UP000182661"/>
    </source>
</evidence>
<gene>
    <name evidence="1" type="ORF">AX760_16495</name>
</gene>
<dbReference type="RefSeq" id="WP_071832938.1">
    <property type="nucleotide sequence ID" value="NZ_LSRP01000082.1"/>
</dbReference>
<protein>
    <submittedName>
        <fullName evidence="1">Uncharacterized protein</fullName>
    </submittedName>
</protein>
<proteinExistence type="predicted"/>
<accession>A0A657LSS5</accession>
<dbReference type="OrthoDB" id="8373799at2"/>
<keyword evidence="2" id="KW-1185">Reference proteome</keyword>
<sequence>MNISFSPQRRNDALIIEKAGEVLTINGTAFDFSVIPEGATLPASAVDCEFITGNVQRIEGILHLTMILPHGPDPSADVANPADLSMPPDGVLAIPFDLPTSEQSQEDDGDE</sequence>
<name>A0A657LSS5_9HYPH</name>
<dbReference type="Proteomes" id="UP000182661">
    <property type="component" value="Unassembled WGS sequence"/>
</dbReference>
<organism evidence="1 2">
    <name type="scientific">Pararhizobium antarcticum</name>
    <dbReference type="NCBI Taxonomy" id="1798805"/>
    <lineage>
        <taxon>Bacteria</taxon>
        <taxon>Pseudomonadati</taxon>
        <taxon>Pseudomonadota</taxon>
        <taxon>Alphaproteobacteria</taxon>
        <taxon>Hyphomicrobiales</taxon>
        <taxon>Rhizobiaceae</taxon>
        <taxon>Rhizobium/Agrobacterium group</taxon>
        <taxon>Pararhizobium</taxon>
    </lineage>
</organism>
<comment type="caution">
    <text evidence="1">The sequence shown here is derived from an EMBL/GenBank/DDBJ whole genome shotgun (WGS) entry which is preliminary data.</text>
</comment>